<accession>A0A1M7XV13</accession>
<organism evidence="4 5">
    <name type="scientific">Cedratvirus A11</name>
    <dbReference type="NCBI Taxonomy" id="1903266"/>
    <lineage>
        <taxon>Viruses</taxon>
        <taxon>Pithoviruses</taxon>
        <taxon>Orthocedratvirinae</taxon>
        <taxon>Alphacedratvirus</taxon>
        <taxon>Alphacedratvirus aljazairmassiliense</taxon>
    </lineage>
</organism>
<reference evidence="4 5" key="1">
    <citation type="submission" date="2016-11" db="EMBL/GenBank/DDBJ databases">
        <authorList>
            <consortium name="Urmite Genomes"/>
        </authorList>
    </citation>
    <scope>NUCLEOTIDE SEQUENCE [LARGE SCALE GENOMIC DNA]</scope>
    <source>
        <strain evidence="4 5">A11</strain>
    </source>
</reference>
<evidence type="ECO:0000313" key="5">
    <source>
        <dbReference type="Proteomes" id="UP000201465"/>
    </source>
</evidence>
<dbReference type="InterPro" id="IPR000742">
    <property type="entry name" value="EGF"/>
</dbReference>
<keyword evidence="5" id="KW-1185">Reference proteome</keyword>
<dbReference type="PROSITE" id="PS01186">
    <property type="entry name" value="EGF_2"/>
    <property type="match status" value="1"/>
</dbReference>
<protein>
    <submittedName>
        <fullName evidence="4">Putative EGF-like domain-containing protein</fullName>
    </submittedName>
</protein>
<dbReference type="OrthoDB" id="5122at10239"/>
<dbReference type="EMBL" id="LT671577">
    <property type="protein sequence ID" value="SHO33554.1"/>
    <property type="molecule type" value="Genomic_DNA"/>
</dbReference>
<proteinExistence type="predicted"/>
<dbReference type="Pfam" id="PF12947">
    <property type="entry name" value="EGF_3"/>
    <property type="match status" value="1"/>
</dbReference>
<gene>
    <name evidence="4" type="ORF">BQ3484_486</name>
</gene>
<keyword evidence="1" id="KW-0245">EGF-like domain</keyword>
<dbReference type="InterPro" id="IPR024731">
    <property type="entry name" value="NELL2-like_EGF"/>
</dbReference>
<dbReference type="KEGG" id="vg:30523469"/>
<evidence type="ECO:0000313" key="4">
    <source>
        <dbReference type="EMBL" id="SHO33554.1"/>
    </source>
</evidence>
<keyword evidence="2" id="KW-1015">Disulfide bond</keyword>
<feature type="domain" description="EGF-like" evidence="3">
    <location>
        <begin position="330"/>
        <end position="343"/>
    </location>
</feature>
<dbReference type="Gene3D" id="2.10.25.10">
    <property type="entry name" value="Laminin"/>
    <property type="match status" value="1"/>
</dbReference>
<sequence>MLQPTLWFLLVLVSTVASSQHEHPVSDNPELVTAEVFYPNGSFVVVSINTTKIQTDYNNVPCQGVDLQELRQARLAALKEWVERTNQDMDYILSVYDKRATPDIVDGKISEFLHVFSVPGFGAFSALKVAAEYSVLAADPNGIHLFMYLDPTSIVWRDDGITVDYNVIINYTFPLLGFSLDGFVSEQTAVFPPCSDKIWVDASLQDPLVVRFLGSRSGAYSKEENCLSIMNSCTGPNQVYATYDDCITYMASVEQKPHPCPGGYIANDSVCYNFHSKSAIYLPEVHCPHVSPTSTVCRDFCLVRGCGNCHANAECILTTKPGELLSSYACKCKEGYIGDGQTCTKATCTGAWNCPTSYNFATCVNSTCGCKKAGGFLWDGSKSDVCSCGRNEKVYYVNGEPECMPLGRCRELWQCPQKYNTVSCSTYGTNALLPFKTCLCNYGYDNLGFARDCQCSAPKREIWSPSKNGFVCLGPDECSEGYHCSSGKTCQKAPSSWLGTCV</sequence>
<dbReference type="GeneID" id="30523469"/>
<evidence type="ECO:0000256" key="2">
    <source>
        <dbReference type="ARBA" id="ARBA00023157"/>
    </source>
</evidence>
<dbReference type="SMART" id="SM00181">
    <property type="entry name" value="EGF"/>
    <property type="match status" value="1"/>
</dbReference>
<name>A0A1M7XV13_9VIRU</name>
<dbReference type="Proteomes" id="UP000201465">
    <property type="component" value="Segment"/>
</dbReference>
<dbReference type="RefSeq" id="YP_009329426.1">
    <property type="nucleotide sequence ID" value="NC_032108.1"/>
</dbReference>
<evidence type="ECO:0000256" key="1">
    <source>
        <dbReference type="ARBA" id="ARBA00022536"/>
    </source>
</evidence>
<evidence type="ECO:0000259" key="3">
    <source>
        <dbReference type="PROSITE" id="PS01186"/>
    </source>
</evidence>